<reference evidence="2" key="1">
    <citation type="submission" date="2022-11" db="UniProtKB">
        <authorList>
            <consortium name="WormBaseParasite"/>
        </authorList>
    </citation>
    <scope>IDENTIFICATION</scope>
</reference>
<dbReference type="Proteomes" id="UP000887565">
    <property type="component" value="Unplaced"/>
</dbReference>
<evidence type="ECO:0000313" key="1">
    <source>
        <dbReference type="Proteomes" id="UP000887565"/>
    </source>
</evidence>
<protein>
    <submittedName>
        <fullName evidence="2">Uncharacterized protein</fullName>
    </submittedName>
</protein>
<sequence length="163" mass="18043">MVAKAGGNAVELMNIFSGQKFQMVKENCFTRKAVKGQLDLVNITCCDEIGTGSDKIIQRTISKQGGVVNEPLQEKKPSRFPGNNSSKRHEPIVIRPLVNAVYLGRKEMQPQSYDACSNWGQFFLECGPTANQFFSGWGVVVAAITRIGETCRLPFTSKKLQIK</sequence>
<accession>A0A915INS0</accession>
<dbReference type="AlphaFoldDB" id="A0A915INS0"/>
<keyword evidence="1" id="KW-1185">Reference proteome</keyword>
<proteinExistence type="predicted"/>
<organism evidence="1 2">
    <name type="scientific">Romanomermis culicivorax</name>
    <name type="common">Nematode worm</name>
    <dbReference type="NCBI Taxonomy" id="13658"/>
    <lineage>
        <taxon>Eukaryota</taxon>
        <taxon>Metazoa</taxon>
        <taxon>Ecdysozoa</taxon>
        <taxon>Nematoda</taxon>
        <taxon>Enoplea</taxon>
        <taxon>Dorylaimia</taxon>
        <taxon>Mermithida</taxon>
        <taxon>Mermithoidea</taxon>
        <taxon>Mermithidae</taxon>
        <taxon>Romanomermis</taxon>
    </lineage>
</organism>
<evidence type="ECO:0000313" key="2">
    <source>
        <dbReference type="WBParaSite" id="nRc.2.0.1.t15083-RA"/>
    </source>
</evidence>
<name>A0A915INS0_ROMCU</name>
<dbReference type="WBParaSite" id="nRc.2.0.1.t15083-RA">
    <property type="protein sequence ID" value="nRc.2.0.1.t15083-RA"/>
    <property type="gene ID" value="nRc.2.0.1.g15083"/>
</dbReference>